<evidence type="ECO:0000256" key="9">
    <source>
        <dbReference type="ARBA" id="ARBA00023077"/>
    </source>
</evidence>
<evidence type="ECO:0000256" key="4">
    <source>
        <dbReference type="ARBA" id="ARBA00022496"/>
    </source>
</evidence>
<evidence type="ECO:0000256" key="7">
    <source>
        <dbReference type="ARBA" id="ARBA00023004"/>
    </source>
</evidence>
<evidence type="ECO:0000256" key="5">
    <source>
        <dbReference type="ARBA" id="ARBA00022692"/>
    </source>
</evidence>
<dbReference type="InterPro" id="IPR039426">
    <property type="entry name" value="TonB-dep_rcpt-like"/>
</dbReference>
<feature type="domain" description="TonB-dependent receptor-like beta-barrel" evidence="15">
    <location>
        <begin position="255"/>
        <end position="685"/>
    </location>
</feature>
<evidence type="ECO:0000259" key="15">
    <source>
        <dbReference type="Pfam" id="PF00593"/>
    </source>
</evidence>
<dbReference type="EMBL" id="FQUQ01000001">
    <property type="protein sequence ID" value="SHE49381.1"/>
    <property type="molecule type" value="Genomic_DNA"/>
</dbReference>
<dbReference type="Pfam" id="PF07715">
    <property type="entry name" value="Plug"/>
    <property type="match status" value="1"/>
</dbReference>
<proteinExistence type="inferred from homology"/>
<reference evidence="18" key="1">
    <citation type="submission" date="2016-11" db="EMBL/GenBank/DDBJ databases">
        <authorList>
            <person name="Varghese N."/>
            <person name="Submissions S."/>
        </authorList>
    </citation>
    <scope>NUCLEOTIDE SEQUENCE [LARGE SCALE GENOMIC DNA]</scope>
    <source>
        <strain evidence="18">DSM 16990</strain>
    </source>
</reference>
<feature type="domain" description="TonB-dependent receptor plug" evidence="16">
    <location>
        <begin position="64"/>
        <end position="163"/>
    </location>
</feature>
<dbReference type="STRING" id="288992.SAMN04488522_101362"/>
<evidence type="ECO:0000259" key="16">
    <source>
        <dbReference type="Pfam" id="PF07715"/>
    </source>
</evidence>
<protein>
    <submittedName>
        <fullName evidence="17">Iron complex outermembrane recepter protein</fullName>
    </submittedName>
</protein>
<evidence type="ECO:0000313" key="17">
    <source>
        <dbReference type="EMBL" id="SHE49381.1"/>
    </source>
</evidence>
<comment type="subcellular location">
    <subcellularLocation>
        <location evidence="1 12">Cell outer membrane</location>
        <topology evidence="1 12">Multi-pass membrane protein</topology>
    </subcellularLocation>
</comment>
<dbReference type="Gene3D" id="2.40.170.20">
    <property type="entry name" value="TonB-dependent receptor, beta-barrel domain"/>
    <property type="match status" value="1"/>
</dbReference>
<keyword evidence="5 12" id="KW-0812">Transmembrane</keyword>
<comment type="similarity">
    <text evidence="12 13">Belongs to the TonB-dependent receptor family.</text>
</comment>
<evidence type="ECO:0000256" key="2">
    <source>
        <dbReference type="ARBA" id="ARBA00022448"/>
    </source>
</evidence>
<dbReference type="RefSeq" id="WP_073226637.1">
    <property type="nucleotide sequence ID" value="NZ_FQUQ01000001.1"/>
</dbReference>
<evidence type="ECO:0000313" key="18">
    <source>
        <dbReference type="Proteomes" id="UP000184287"/>
    </source>
</evidence>
<evidence type="ECO:0000256" key="10">
    <source>
        <dbReference type="ARBA" id="ARBA00023136"/>
    </source>
</evidence>
<evidence type="ECO:0000256" key="14">
    <source>
        <dbReference type="SAM" id="SignalP"/>
    </source>
</evidence>
<dbReference type="PROSITE" id="PS52016">
    <property type="entry name" value="TONB_DEPENDENT_REC_3"/>
    <property type="match status" value="1"/>
</dbReference>
<organism evidence="17 18">
    <name type="scientific">Pedobacter caeni</name>
    <dbReference type="NCBI Taxonomy" id="288992"/>
    <lineage>
        <taxon>Bacteria</taxon>
        <taxon>Pseudomonadati</taxon>
        <taxon>Bacteroidota</taxon>
        <taxon>Sphingobacteriia</taxon>
        <taxon>Sphingobacteriales</taxon>
        <taxon>Sphingobacteriaceae</taxon>
        <taxon>Pedobacter</taxon>
    </lineage>
</organism>
<dbReference type="PANTHER" id="PTHR32552:SF68">
    <property type="entry name" value="FERRICHROME OUTER MEMBRANE TRANSPORTER_PHAGE RECEPTOR"/>
    <property type="match status" value="1"/>
</dbReference>
<evidence type="ECO:0000256" key="11">
    <source>
        <dbReference type="ARBA" id="ARBA00023237"/>
    </source>
</evidence>
<evidence type="ECO:0000256" key="3">
    <source>
        <dbReference type="ARBA" id="ARBA00022452"/>
    </source>
</evidence>
<dbReference type="PANTHER" id="PTHR32552">
    <property type="entry name" value="FERRICHROME IRON RECEPTOR-RELATED"/>
    <property type="match status" value="1"/>
</dbReference>
<evidence type="ECO:0000256" key="1">
    <source>
        <dbReference type="ARBA" id="ARBA00004571"/>
    </source>
</evidence>
<keyword evidence="7" id="KW-0408">Iron</keyword>
<keyword evidence="11 12" id="KW-0998">Cell outer membrane</keyword>
<evidence type="ECO:0000256" key="6">
    <source>
        <dbReference type="ARBA" id="ARBA00022729"/>
    </source>
</evidence>
<dbReference type="AlphaFoldDB" id="A0A1M4TY18"/>
<dbReference type="InterPro" id="IPR037066">
    <property type="entry name" value="Plug_dom_sf"/>
</dbReference>
<evidence type="ECO:0000256" key="13">
    <source>
        <dbReference type="RuleBase" id="RU003357"/>
    </source>
</evidence>
<keyword evidence="3 12" id="KW-1134">Transmembrane beta strand</keyword>
<feature type="signal peptide" evidence="14">
    <location>
        <begin position="1"/>
        <end position="23"/>
    </location>
</feature>
<dbReference type="OrthoDB" id="9775095at2"/>
<dbReference type="Gene3D" id="2.170.130.10">
    <property type="entry name" value="TonB-dependent receptor, plug domain"/>
    <property type="match status" value="1"/>
</dbReference>
<keyword evidence="18" id="KW-1185">Reference proteome</keyword>
<dbReference type="Pfam" id="PF00593">
    <property type="entry name" value="TonB_dep_Rec_b-barrel"/>
    <property type="match status" value="1"/>
</dbReference>
<keyword evidence="9 13" id="KW-0798">TonB box</keyword>
<evidence type="ECO:0000256" key="8">
    <source>
        <dbReference type="ARBA" id="ARBA00023065"/>
    </source>
</evidence>
<gene>
    <name evidence="17" type="ORF">SAMN04488522_101362</name>
</gene>
<dbReference type="GO" id="GO:0015344">
    <property type="term" value="F:siderophore uptake transmembrane transporter activity"/>
    <property type="evidence" value="ECO:0007669"/>
    <property type="project" value="TreeGrafter"/>
</dbReference>
<keyword evidence="6 14" id="KW-0732">Signal</keyword>
<evidence type="ECO:0000256" key="12">
    <source>
        <dbReference type="PROSITE-ProRule" id="PRU01360"/>
    </source>
</evidence>
<dbReference type="SUPFAM" id="SSF56935">
    <property type="entry name" value="Porins"/>
    <property type="match status" value="1"/>
</dbReference>
<sequence length="721" mass="81069">MMKHKNSIILAAVVFSFSLSANAQQARQDSLKNYRLEEISIFSKYYKKYKSAQLSDMLRLTTPLLNIPQNIQILNSEILRDQAVYNINESVTRNVSGTLREELHNGISPDIYSRGGYISAQRNGIDMRPLGKGPLSDDIAIIESIEFLKGPGNFMHAMSDPSGSYNIVTKKPTGQTKKSADILLGSFNMLRAALDLDGKLDQQNKLQYRVNVMGMGAKGFLKHDRNSRILLAPSLKYNFNSNSSLTGEYIYQHLNYLMLSEAQSSPYGYGTLPGDFSITDPSIRPFVGKDHNTFLTYQNKFKKDWQLTAKVSYVNSSYDGTLFWVYGANPTNKDMLDRNLVYDSNKYTIFSTQAYLNGAFKTGSISHKFIAGMDVNNKSSRSWDTWGTASAIYPLSISNPVYADVILNNGTGGNFESENSSSAVINKIHRRLNYASVYAMDELALLDEKLRISLGLRLTSSDGKTDDYGQESQSRDWAVTPRLGLSYALSKSSSIYFLYDQTYLPQAGMSIEKKALKPLKGTNYEVGVKKDWADGDWNTTLSLYTIDRNRLVTPDPISNLLYQTGKSQSKGVEFDLKGRIAKGLNVILNYAYTDSRITEDDLQPANIGKATPNRVKHIQNTWINYLLPFEKIKGFTASVGYQLLSGRTERFTATSPDNLKDLFRLDSGIGWSNEKYNINLLVNNVLNTKMYSTAWRNKGGDMYYWVQQAPVNARLSLRINL</sequence>
<dbReference type="InterPro" id="IPR000531">
    <property type="entry name" value="Beta-barrel_TonB"/>
</dbReference>
<accession>A0A1M4TY18</accession>
<keyword evidence="4" id="KW-0410">Iron transport</keyword>
<keyword evidence="8" id="KW-0406">Ion transport</keyword>
<keyword evidence="2 12" id="KW-0813">Transport</keyword>
<dbReference type="Proteomes" id="UP000184287">
    <property type="component" value="Unassembled WGS sequence"/>
</dbReference>
<keyword evidence="10 12" id="KW-0472">Membrane</keyword>
<dbReference type="InterPro" id="IPR012910">
    <property type="entry name" value="Plug_dom"/>
</dbReference>
<feature type="chain" id="PRO_5009907638" evidence="14">
    <location>
        <begin position="24"/>
        <end position="721"/>
    </location>
</feature>
<name>A0A1M4TY18_9SPHI</name>
<dbReference type="InterPro" id="IPR036942">
    <property type="entry name" value="Beta-barrel_TonB_sf"/>
</dbReference>
<dbReference type="GO" id="GO:0009279">
    <property type="term" value="C:cell outer membrane"/>
    <property type="evidence" value="ECO:0007669"/>
    <property type="project" value="UniProtKB-SubCell"/>
</dbReference>